<keyword evidence="2 4" id="KW-0472">Membrane</keyword>
<dbReference type="KEGG" id="asq:AVL57_04170"/>
<dbReference type="InterPro" id="IPR012910">
    <property type="entry name" value="Plug_dom"/>
</dbReference>
<dbReference type="Pfam" id="PF07715">
    <property type="entry name" value="Plug"/>
    <property type="match status" value="1"/>
</dbReference>
<evidence type="ECO:0000256" key="1">
    <source>
        <dbReference type="ARBA" id="ARBA00004442"/>
    </source>
</evidence>
<feature type="domain" description="TonB-dependent receptor plug" evidence="7">
    <location>
        <begin position="49"/>
        <end position="156"/>
    </location>
</feature>
<name>A0AAW7Z0S5_9ALTE</name>
<evidence type="ECO:0000313" key="11">
    <source>
        <dbReference type="Proteomes" id="UP001170717"/>
    </source>
</evidence>
<gene>
    <name evidence="8" type="ORF">AVL57_04170</name>
    <name evidence="9" type="ORF">Q4527_04150</name>
</gene>
<accession>A0AAW7Z0S5</accession>
<feature type="domain" description="TonB-dependent receptor-like beta-barrel" evidence="6">
    <location>
        <begin position="415"/>
        <end position="881"/>
    </location>
</feature>
<keyword evidence="4" id="KW-0798">TonB box</keyword>
<dbReference type="EMBL" id="JAUOQI010000002">
    <property type="protein sequence ID" value="MDO6576566.1"/>
    <property type="molecule type" value="Genomic_DNA"/>
</dbReference>
<feature type="chain" id="PRO_5043790477" evidence="5">
    <location>
        <begin position="25"/>
        <end position="915"/>
    </location>
</feature>
<evidence type="ECO:0000259" key="6">
    <source>
        <dbReference type="Pfam" id="PF00593"/>
    </source>
</evidence>
<dbReference type="Gene3D" id="2.170.130.10">
    <property type="entry name" value="TonB-dependent receptor, plug domain"/>
    <property type="match status" value="1"/>
</dbReference>
<dbReference type="Gene3D" id="2.40.170.20">
    <property type="entry name" value="TonB-dependent receptor, beta-barrel domain"/>
    <property type="match status" value="1"/>
</dbReference>
<dbReference type="RefSeq" id="WP_057794062.1">
    <property type="nucleotide sequence ID" value="NZ_CAXIBE010000008.1"/>
</dbReference>
<dbReference type="Proteomes" id="UP001170717">
    <property type="component" value="Unassembled WGS sequence"/>
</dbReference>
<proteinExistence type="inferred from homology"/>
<evidence type="ECO:0000313" key="10">
    <source>
        <dbReference type="Proteomes" id="UP000056750"/>
    </source>
</evidence>
<dbReference type="InterPro" id="IPR010104">
    <property type="entry name" value="TonB_rcpt_bac"/>
</dbReference>
<keyword evidence="3" id="KW-0998">Cell outer membrane</keyword>
<evidence type="ECO:0000259" key="7">
    <source>
        <dbReference type="Pfam" id="PF07715"/>
    </source>
</evidence>
<comment type="similarity">
    <text evidence="4">Belongs to the TonB-dependent receptor family.</text>
</comment>
<evidence type="ECO:0000256" key="3">
    <source>
        <dbReference type="ARBA" id="ARBA00023237"/>
    </source>
</evidence>
<dbReference type="SUPFAM" id="SSF56935">
    <property type="entry name" value="Porins"/>
    <property type="match status" value="1"/>
</dbReference>
<reference evidence="9" key="2">
    <citation type="submission" date="2023-07" db="EMBL/GenBank/DDBJ databases">
        <title>Genome content predicts the carbon catabolic preferences of heterotrophic bacteria.</title>
        <authorList>
            <person name="Gralka M."/>
        </authorList>
    </citation>
    <scope>NUCLEOTIDE SEQUENCE</scope>
    <source>
        <strain evidence="9">F2M12</strain>
    </source>
</reference>
<evidence type="ECO:0000256" key="5">
    <source>
        <dbReference type="SAM" id="SignalP"/>
    </source>
</evidence>
<dbReference type="Pfam" id="PF00593">
    <property type="entry name" value="TonB_dep_Rec_b-barrel"/>
    <property type="match status" value="1"/>
</dbReference>
<dbReference type="AlphaFoldDB" id="A0AAW7Z0S5"/>
<feature type="signal peptide" evidence="5">
    <location>
        <begin position="1"/>
        <end position="24"/>
    </location>
</feature>
<evidence type="ECO:0000256" key="2">
    <source>
        <dbReference type="ARBA" id="ARBA00023136"/>
    </source>
</evidence>
<keyword evidence="5" id="KW-0732">Signal</keyword>
<dbReference type="Proteomes" id="UP000056750">
    <property type="component" value="Chromosome"/>
</dbReference>
<protein>
    <submittedName>
        <fullName evidence="9">TonB-dependent receptor</fullName>
    </submittedName>
</protein>
<reference evidence="8 10" key="1">
    <citation type="submission" date="2015-12" db="EMBL/GenBank/DDBJ databases">
        <title>Intraspecies pangenome expansion in the marine bacterium Alteromonas.</title>
        <authorList>
            <person name="Lopez-Perez M."/>
            <person name="Rodriguez-Valera F."/>
        </authorList>
    </citation>
    <scope>NUCLEOTIDE SEQUENCE [LARGE SCALE GENOMIC DNA]</scope>
    <source>
        <strain evidence="8 10">LMG 21861</strain>
    </source>
</reference>
<dbReference type="NCBIfam" id="TIGR01782">
    <property type="entry name" value="TonB-Xanth-Caul"/>
    <property type="match status" value="1"/>
</dbReference>
<dbReference type="EMBL" id="CP013926">
    <property type="protein sequence ID" value="AMJ73243.1"/>
    <property type="molecule type" value="Genomic_DNA"/>
</dbReference>
<dbReference type="GO" id="GO:0009279">
    <property type="term" value="C:cell outer membrane"/>
    <property type="evidence" value="ECO:0007669"/>
    <property type="project" value="UniProtKB-SubCell"/>
</dbReference>
<dbReference type="CDD" id="cd01347">
    <property type="entry name" value="ligand_gated_channel"/>
    <property type="match status" value="1"/>
</dbReference>
<dbReference type="PANTHER" id="PTHR40980:SF3">
    <property type="entry name" value="TONB-DEPENDENT RECEPTOR-LIKE BETA-BARREL DOMAIN-CONTAINING PROTEIN"/>
    <property type="match status" value="1"/>
</dbReference>
<dbReference type="InterPro" id="IPR037066">
    <property type="entry name" value="Plug_dom_sf"/>
</dbReference>
<dbReference type="InterPro" id="IPR036942">
    <property type="entry name" value="Beta-barrel_TonB_sf"/>
</dbReference>
<comment type="subcellular location">
    <subcellularLocation>
        <location evidence="1 4">Cell outer membrane</location>
    </subcellularLocation>
</comment>
<keyword evidence="9" id="KW-0675">Receptor</keyword>
<keyword evidence="10" id="KW-1185">Reference proteome</keyword>
<evidence type="ECO:0000313" key="9">
    <source>
        <dbReference type="EMBL" id="MDO6576566.1"/>
    </source>
</evidence>
<evidence type="ECO:0000313" key="8">
    <source>
        <dbReference type="EMBL" id="AMJ73243.1"/>
    </source>
</evidence>
<evidence type="ECO:0000256" key="4">
    <source>
        <dbReference type="RuleBase" id="RU003357"/>
    </source>
</evidence>
<dbReference type="PANTHER" id="PTHR40980">
    <property type="entry name" value="PLUG DOMAIN-CONTAINING PROTEIN"/>
    <property type="match status" value="1"/>
</dbReference>
<organism evidence="9 11">
    <name type="scientific">Alteromonas stellipolaris</name>
    <dbReference type="NCBI Taxonomy" id="233316"/>
    <lineage>
        <taxon>Bacteria</taxon>
        <taxon>Pseudomonadati</taxon>
        <taxon>Pseudomonadota</taxon>
        <taxon>Gammaproteobacteria</taxon>
        <taxon>Alteromonadales</taxon>
        <taxon>Alteromonadaceae</taxon>
        <taxon>Alteromonas/Salinimonas group</taxon>
        <taxon>Alteromonas</taxon>
    </lineage>
</organism>
<sequence>MQTKKFNAVSAAVACALLSNGLMAQEDKSVEVIEVKGIRGSLTSAMDIKRESSGVVEAISAEDIGKFPDTNLAESLQRITGVSIDRTNNEGNQVTVRGFGPSFNLVTLNNRQMPNSSSLLTSGISRSFNFREIAAESVSGVEVHKTGKADVSSGGLGATININTARPFEMDEFMAAWSAKAVMDTSVTDGDSVTPEFSGMVSKTFDDKRFGVLASFSYAERDSHVDRIGTQGWSRGYPGQANPDTSAIDISKNPTLATWRTPTVDLEESNYSRDRINGQVVLQFRPTDSLTTTLDYVISRLDENGKMNRMSFWFDNVQEGAADENGTIINPSRMNDELNFWAWEYNFETENDSYGVNFEWRATDALSFELDLHDSTSHSNPGGLPAERIANLKNPFGDLAPVHISADFSGDTPIAYYDDTGVPGGAYAPENIEADLYQERGYEIENNIQQIQLFGKWLNMETGALDAINFGFAHTKYDVDSNNIYSDNFALGNGTLDISELDYEFRPGGVGFEFLPIYSANDFLDLVREQSLYNEADVRRNGISEETTAVFLSFDFVTDFNNMPINASFGVRYEETDVESYSVQRPVVGFNWITPIQLAKVLAAEELTETLEGDYEQFLPNLDISMEITDDLVARFSYSKTIARSSIGAMFPATSLDLHRAGGPFRASQGNPNLLPFESQNVDLSLEYYYDDGSYVSVGHFRKQVDNFISTGQIESEIEGPNGPLTDPSVSARANCPDGTVTDPVAACVSQPGDPAIAWEISTPLNLDATRVYGWEFNVQHLFGETGFGTVVNYTMVNSADEYDVYSLENNFALTGLSDSANFVLFYEKDYYQVRAAYNWRDEFLLSGGLEPTFTEAYSQLDISASYDINDHVSVYLDGINVTDESTRRHGRFSNQLIDYETYGPRYNVGVRGKF</sequence>
<dbReference type="InterPro" id="IPR000531">
    <property type="entry name" value="Beta-barrel_TonB"/>
</dbReference>